<organism evidence="1 2">
    <name type="scientific">Coprinopsis marcescibilis</name>
    <name type="common">Agaric fungus</name>
    <name type="synonym">Psathyrella marcescibilis</name>
    <dbReference type="NCBI Taxonomy" id="230819"/>
    <lineage>
        <taxon>Eukaryota</taxon>
        <taxon>Fungi</taxon>
        <taxon>Dikarya</taxon>
        <taxon>Basidiomycota</taxon>
        <taxon>Agaricomycotina</taxon>
        <taxon>Agaricomycetes</taxon>
        <taxon>Agaricomycetidae</taxon>
        <taxon>Agaricales</taxon>
        <taxon>Agaricineae</taxon>
        <taxon>Psathyrellaceae</taxon>
        <taxon>Coprinopsis</taxon>
    </lineage>
</organism>
<dbReference type="InterPro" id="IPR032675">
    <property type="entry name" value="LRR_dom_sf"/>
</dbReference>
<accession>A0A5C3KY04</accession>
<protein>
    <recommendedName>
        <fullName evidence="3">F-box domain-containing protein</fullName>
    </recommendedName>
</protein>
<dbReference type="Gene3D" id="3.80.10.10">
    <property type="entry name" value="Ribonuclease Inhibitor"/>
    <property type="match status" value="1"/>
</dbReference>
<dbReference type="Proteomes" id="UP000307440">
    <property type="component" value="Unassembled WGS sequence"/>
</dbReference>
<dbReference type="AlphaFoldDB" id="A0A5C3KY04"/>
<evidence type="ECO:0008006" key="3">
    <source>
        <dbReference type="Google" id="ProtNLM"/>
    </source>
</evidence>
<evidence type="ECO:0000313" key="2">
    <source>
        <dbReference type="Proteomes" id="UP000307440"/>
    </source>
</evidence>
<gene>
    <name evidence="1" type="ORF">FA15DRAFT_755832</name>
</gene>
<reference evidence="1 2" key="1">
    <citation type="journal article" date="2019" name="Nat. Ecol. Evol.">
        <title>Megaphylogeny resolves global patterns of mushroom evolution.</title>
        <authorList>
            <person name="Varga T."/>
            <person name="Krizsan K."/>
            <person name="Foldi C."/>
            <person name="Dima B."/>
            <person name="Sanchez-Garcia M."/>
            <person name="Sanchez-Ramirez S."/>
            <person name="Szollosi G.J."/>
            <person name="Szarkandi J.G."/>
            <person name="Papp V."/>
            <person name="Albert L."/>
            <person name="Andreopoulos W."/>
            <person name="Angelini C."/>
            <person name="Antonin V."/>
            <person name="Barry K.W."/>
            <person name="Bougher N.L."/>
            <person name="Buchanan P."/>
            <person name="Buyck B."/>
            <person name="Bense V."/>
            <person name="Catcheside P."/>
            <person name="Chovatia M."/>
            <person name="Cooper J."/>
            <person name="Damon W."/>
            <person name="Desjardin D."/>
            <person name="Finy P."/>
            <person name="Geml J."/>
            <person name="Haridas S."/>
            <person name="Hughes K."/>
            <person name="Justo A."/>
            <person name="Karasinski D."/>
            <person name="Kautmanova I."/>
            <person name="Kiss B."/>
            <person name="Kocsube S."/>
            <person name="Kotiranta H."/>
            <person name="LaButti K.M."/>
            <person name="Lechner B.E."/>
            <person name="Liimatainen K."/>
            <person name="Lipzen A."/>
            <person name="Lukacs Z."/>
            <person name="Mihaltcheva S."/>
            <person name="Morgado L.N."/>
            <person name="Niskanen T."/>
            <person name="Noordeloos M.E."/>
            <person name="Ohm R.A."/>
            <person name="Ortiz-Santana B."/>
            <person name="Ovrebo C."/>
            <person name="Racz N."/>
            <person name="Riley R."/>
            <person name="Savchenko A."/>
            <person name="Shiryaev A."/>
            <person name="Soop K."/>
            <person name="Spirin V."/>
            <person name="Szebenyi C."/>
            <person name="Tomsovsky M."/>
            <person name="Tulloss R.E."/>
            <person name="Uehling J."/>
            <person name="Grigoriev I.V."/>
            <person name="Vagvolgyi C."/>
            <person name="Papp T."/>
            <person name="Martin F.M."/>
            <person name="Miettinen O."/>
            <person name="Hibbett D.S."/>
            <person name="Nagy L.G."/>
        </authorList>
    </citation>
    <scope>NUCLEOTIDE SEQUENCE [LARGE SCALE GENOMIC DNA]</scope>
    <source>
        <strain evidence="1 2">CBS 121175</strain>
    </source>
</reference>
<proteinExistence type="predicted"/>
<dbReference type="EMBL" id="ML210186">
    <property type="protein sequence ID" value="TFK25446.1"/>
    <property type="molecule type" value="Genomic_DNA"/>
</dbReference>
<keyword evidence="2" id="KW-1185">Reference proteome</keyword>
<sequence>MYEQVSMDEVLSSEDLVGEIISHSLDWSRRIRLSGLRQLSLVSKVFFSAASPLLWNHLNSFEPLLRLISPKLVFRVTGHTRFLASSDSADSFDLTRWMVYAPWVQEIRLQANVADLGRLSPNIHYILRTQNRGSTPILPALKSLSCGIYPTADNSISFDQVYNLLDCISLLAHLSAGVLEVFDMHGNVGSDEQSNASDFEDIMSSSLKEVVHSNPQLREVGMRCFGLDSSIPRLPTPWVAFNSLSRLQRLSLTVQISPQNLMAAAFISTKLKSASFNFVSVNDPEFLLTTRELSEEQNNDGMALQALEMLTHSGSFAFMPWLDHLSGKAHLVEFQMDLEPGGWNQAAISNWGGLARRFIAIGSRLRIIELFLSDSWYIPTEFLITLVTTLPNLLELRIDGGGGVTDHSVALTHDNFLDNFLANMLAAEKSKKKPLEKMTMHLHQSGTFSLRALENIAMHAPGLQKLAIFPVDMSLEYHSFPSSPLLAKSPGCSSLKELSLKGNPSGRAGSGRTPSRSFKAGKIRQIALLIDTLFPELEAFDLGRIVQDEIQETSETLKLLVKDFGELRKHAAKAL</sequence>
<name>A0A5C3KY04_COPMA</name>
<evidence type="ECO:0000313" key="1">
    <source>
        <dbReference type="EMBL" id="TFK25446.1"/>
    </source>
</evidence>
<dbReference type="OrthoDB" id="2663142at2759"/>